<dbReference type="InterPro" id="IPR011009">
    <property type="entry name" value="Kinase-like_dom_sf"/>
</dbReference>
<keyword evidence="2" id="KW-0547">Nucleotide-binding</keyword>
<evidence type="ECO:0000256" key="4">
    <source>
        <dbReference type="ARBA" id="ARBA00022840"/>
    </source>
</evidence>
<accession>A0A978VCL2</accession>
<keyword evidence="1" id="KW-0808">Transferase</keyword>
<evidence type="ECO:0000256" key="3">
    <source>
        <dbReference type="ARBA" id="ARBA00022777"/>
    </source>
</evidence>
<keyword evidence="4" id="KW-0067">ATP-binding</keyword>
<gene>
    <name evidence="5" type="ORF">FEM48_Zijuj05G0036200</name>
</gene>
<protein>
    <submittedName>
        <fullName evidence="5">Uncharacterized protein</fullName>
    </submittedName>
</protein>
<comment type="caution">
    <text evidence="5">The sequence shown here is derived from an EMBL/GenBank/DDBJ whole genome shotgun (WGS) entry which is preliminary data.</text>
</comment>
<dbReference type="PANTHER" id="PTHR47973">
    <property type="entry name" value="CYSTEINE-RICH RECEPTOR-LIKE PROTEIN KINASE 3"/>
    <property type="match status" value="1"/>
</dbReference>
<evidence type="ECO:0000256" key="2">
    <source>
        <dbReference type="ARBA" id="ARBA00022741"/>
    </source>
</evidence>
<keyword evidence="3" id="KW-0418">Kinase</keyword>
<evidence type="ECO:0000256" key="1">
    <source>
        <dbReference type="ARBA" id="ARBA00022679"/>
    </source>
</evidence>
<dbReference type="EMBL" id="JAEACU010000005">
    <property type="protein sequence ID" value="KAH7528101.1"/>
    <property type="molecule type" value="Genomic_DNA"/>
</dbReference>
<dbReference type="Proteomes" id="UP000813462">
    <property type="component" value="Unassembled WGS sequence"/>
</dbReference>
<name>A0A978VCL2_ZIZJJ</name>
<dbReference type="GO" id="GO:0005524">
    <property type="term" value="F:ATP binding"/>
    <property type="evidence" value="ECO:0007669"/>
    <property type="project" value="UniProtKB-KW"/>
</dbReference>
<organism evidence="5 6">
    <name type="scientific">Ziziphus jujuba var. spinosa</name>
    <dbReference type="NCBI Taxonomy" id="714518"/>
    <lineage>
        <taxon>Eukaryota</taxon>
        <taxon>Viridiplantae</taxon>
        <taxon>Streptophyta</taxon>
        <taxon>Embryophyta</taxon>
        <taxon>Tracheophyta</taxon>
        <taxon>Spermatophyta</taxon>
        <taxon>Magnoliopsida</taxon>
        <taxon>eudicotyledons</taxon>
        <taxon>Gunneridae</taxon>
        <taxon>Pentapetalae</taxon>
        <taxon>rosids</taxon>
        <taxon>fabids</taxon>
        <taxon>Rosales</taxon>
        <taxon>Rhamnaceae</taxon>
        <taxon>Paliureae</taxon>
        <taxon>Ziziphus</taxon>
    </lineage>
</organism>
<dbReference type="GO" id="GO:0016301">
    <property type="term" value="F:kinase activity"/>
    <property type="evidence" value="ECO:0007669"/>
    <property type="project" value="UniProtKB-KW"/>
</dbReference>
<dbReference type="SUPFAM" id="SSF56112">
    <property type="entry name" value="Protein kinase-like (PK-like)"/>
    <property type="match status" value="1"/>
</dbReference>
<dbReference type="AlphaFoldDB" id="A0A978VCL2"/>
<dbReference type="Gene3D" id="1.10.510.10">
    <property type="entry name" value="Transferase(Phosphotransferase) domain 1"/>
    <property type="match status" value="1"/>
</dbReference>
<dbReference type="InterPro" id="IPR052059">
    <property type="entry name" value="CR_Ser/Thr_kinase"/>
</dbReference>
<proteinExistence type="predicted"/>
<evidence type="ECO:0000313" key="6">
    <source>
        <dbReference type="Proteomes" id="UP000813462"/>
    </source>
</evidence>
<reference evidence="5" key="1">
    <citation type="journal article" date="2021" name="Front. Plant Sci.">
        <title>Chromosome-Scale Genome Assembly for Chinese Sour Jujube and Insights Into Its Genome Evolution and Domestication Signature.</title>
        <authorList>
            <person name="Shen L.-Y."/>
            <person name="Luo H."/>
            <person name="Wang X.-L."/>
            <person name="Wang X.-M."/>
            <person name="Qiu X.-J."/>
            <person name="Liu H."/>
            <person name="Zhou S.-S."/>
            <person name="Jia K.-H."/>
            <person name="Nie S."/>
            <person name="Bao Y.-T."/>
            <person name="Zhang R.-G."/>
            <person name="Yun Q.-Z."/>
            <person name="Chai Y.-H."/>
            <person name="Lu J.-Y."/>
            <person name="Li Y."/>
            <person name="Zhao S.-W."/>
            <person name="Mao J.-F."/>
            <person name="Jia S.-G."/>
            <person name="Mao Y.-M."/>
        </authorList>
    </citation>
    <scope>NUCLEOTIDE SEQUENCE</scope>
    <source>
        <strain evidence="5">AT0</strain>
        <tissue evidence="5">Leaf</tissue>
    </source>
</reference>
<evidence type="ECO:0000313" key="5">
    <source>
        <dbReference type="EMBL" id="KAH7528101.1"/>
    </source>
</evidence>
<sequence>MRGYLAPEYAMRGQLTEKTDIFAFDVLTLATVSGRPNSDMSLDEKTSLLGWVWNLNKEGRELEVVDSAITLSGLNEEQIRRVIRIALLCTQTSPSLRPTMSCVVAMLLGDVQVTNEITTPGFLSDRKFESLIRSISDTAARGTFTSFYNASAGTSMVSNAGQSVINANQYPMLQDSVREGFPINLWSKHSNQIATSQKGIWHPQQATQQEEEVPSEEDVVIKAEAKEEEIIMSKEISWAVGRSLSVVSNVVQISGEDFLSSHFHTGSASALEVVLKKVSGLVVGIACSGIVGLRDASINALHGLACIDPDLVWLLVDDVYYYSVMKKDKP</sequence>